<dbReference type="PROSITE" id="PS50068">
    <property type="entry name" value="LDLRA_2"/>
    <property type="match status" value="2"/>
</dbReference>
<keyword evidence="8" id="KW-1133">Transmembrane helix</keyword>
<feature type="signal peptide" evidence="14">
    <location>
        <begin position="1"/>
        <end position="18"/>
    </location>
</feature>
<evidence type="ECO:0000256" key="7">
    <source>
        <dbReference type="ARBA" id="ARBA00022837"/>
    </source>
</evidence>
<keyword evidence="12" id="KW-0325">Glycoprotein</keyword>
<evidence type="ECO:0000313" key="15">
    <source>
        <dbReference type="EMBL" id="GBM70877.1"/>
    </source>
</evidence>
<feature type="disulfide bond" evidence="13">
    <location>
        <begin position="70"/>
        <end position="88"/>
    </location>
</feature>
<feature type="disulfide bond" evidence="13">
    <location>
        <begin position="43"/>
        <end position="58"/>
    </location>
</feature>
<evidence type="ECO:0000256" key="12">
    <source>
        <dbReference type="ARBA" id="ARBA00023180"/>
    </source>
</evidence>
<evidence type="ECO:0000256" key="13">
    <source>
        <dbReference type="PROSITE-ProRule" id="PRU00124"/>
    </source>
</evidence>
<dbReference type="FunFam" id="4.10.400.10:FF:000009">
    <property type="entry name" value="Low-density lipoprotein receptor-related protein 1"/>
    <property type="match status" value="1"/>
</dbReference>
<name>A0A4Y2HZC9_ARAVE</name>
<keyword evidence="11" id="KW-0675">Receptor</keyword>
<dbReference type="EMBL" id="BGPR01002280">
    <property type="protein sequence ID" value="GBM70877.1"/>
    <property type="molecule type" value="Genomic_DNA"/>
</dbReference>
<evidence type="ECO:0000256" key="6">
    <source>
        <dbReference type="ARBA" id="ARBA00022737"/>
    </source>
</evidence>
<evidence type="ECO:0000256" key="11">
    <source>
        <dbReference type="ARBA" id="ARBA00023170"/>
    </source>
</evidence>
<dbReference type="InterPro" id="IPR051221">
    <property type="entry name" value="LDLR-related"/>
</dbReference>
<evidence type="ECO:0000256" key="10">
    <source>
        <dbReference type="ARBA" id="ARBA00023157"/>
    </source>
</evidence>
<dbReference type="AlphaFoldDB" id="A0A4Y2HZC9"/>
<keyword evidence="10 13" id="KW-1015">Disulfide bond</keyword>
<feature type="disulfide bond" evidence="13">
    <location>
        <begin position="82"/>
        <end position="97"/>
    </location>
</feature>
<dbReference type="Gene3D" id="4.10.400.10">
    <property type="entry name" value="Low-density Lipoprotein Receptor"/>
    <property type="match status" value="2"/>
</dbReference>
<evidence type="ECO:0000256" key="1">
    <source>
        <dbReference type="ARBA" id="ARBA00004479"/>
    </source>
</evidence>
<dbReference type="InterPro" id="IPR002172">
    <property type="entry name" value="LDrepeatLR_classA_rpt"/>
</dbReference>
<dbReference type="SMART" id="SM00192">
    <property type="entry name" value="LDLa"/>
    <property type="match status" value="2"/>
</dbReference>
<keyword evidence="7" id="KW-0106">Calcium</keyword>
<dbReference type="OrthoDB" id="6437670at2759"/>
<evidence type="ECO:0000256" key="2">
    <source>
        <dbReference type="ARBA" id="ARBA00022536"/>
    </source>
</evidence>
<dbReference type="PROSITE" id="PS01209">
    <property type="entry name" value="LDLRA_1"/>
    <property type="match status" value="2"/>
</dbReference>
<evidence type="ECO:0000256" key="9">
    <source>
        <dbReference type="ARBA" id="ARBA00023136"/>
    </source>
</evidence>
<dbReference type="GO" id="GO:0042562">
    <property type="term" value="F:hormone binding"/>
    <property type="evidence" value="ECO:0007669"/>
    <property type="project" value="TreeGrafter"/>
</dbReference>
<proteinExistence type="predicted"/>
<accession>A0A4Y2HZC9</accession>
<comment type="caution">
    <text evidence="15">The sequence shown here is derived from an EMBL/GenBank/DDBJ whole genome shotgun (WGS) entry which is preliminary data.</text>
</comment>
<keyword evidence="9" id="KW-0472">Membrane</keyword>
<keyword evidence="2" id="KW-0245">EGF-like domain</keyword>
<feature type="chain" id="PRO_5021194026" evidence="14">
    <location>
        <begin position="19"/>
        <end position="119"/>
    </location>
</feature>
<feature type="disulfide bond" evidence="13">
    <location>
        <begin position="63"/>
        <end position="75"/>
    </location>
</feature>
<dbReference type="InterPro" id="IPR023415">
    <property type="entry name" value="LDLR_class-A_CS"/>
</dbReference>
<dbReference type="PANTHER" id="PTHR22722">
    <property type="entry name" value="LOW-DENSITY LIPOPROTEIN RECEPTOR-RELATED PROTEIN 2-RELATED"/>
    <property type="match status" value="1"/>
</dbReference>
<dbReference type="GO" id="GO:0016324">
    <property type="term" value="C:apical plasma membrane"/>
    <property type="evidence" value="ECO:0007669"/>
    <property type="project" value="TreeGrafter"/>
</dbReference>
<dbReference type="Proteomes" id="UP000499080">
    <property type="component" value="Unassembled WGS sequence"/>
</dbReference>
<dbReference type="InterPro" id="IPR036055">
    <property type="entry name" value="LDL_receptor-like_sf"/>
</dbReference>
<evidence type="ECO:0000256" key="5">
    <source>
        <dbReference type="ARBA" id="ARBA00022729"/>
    </source>
</evidence>
<evidence type="ECO:0000256" key="3">
    <source>
        <dbReference type="ARBA" id="ARBA00022583"/>
    </source>
</evidence>
<feature type="disulfide bond" evidence="13">
    <location>
        <begin position="24"/>
        <end position="36"/>
    </location>
</feature>
<evidence type="ECO:0000313" key="16">
    <source>
        <dbReference type="Proteomes" id="UP000499080"/>
    </source>
</evidence>
<keyword evidence="3" id="KW-0254">Endocytosis</keyword>
<protein>
    <submittedName>
        <fullName evidence="15">Uncharacterized protein</fullName>
    </submittedName>
</protein>
<reference evidence="15 16" key="1">
    <citation type="journal article" date="2019" name="Sci. Rep.">
        <title>Orb-weaving spider Araneus ventricosus genome elucidates the spidroin gene catalogue.</title>
        <authorList>
            <person name="Kono N."/>
            <person name="Nakamura H."/>
            <person name="Ohtoshi R."/>
            <person name="Moran D.A.P."/>
            <person name="Shinohara A."/>
            <person name="Yoshida Y."/>
            <person name="Fujiwara M."/>
            <person name="Mori M."/>
            <person name="Tomita M."/>
            <person name="Arakawa K."/>
        </authorList>
    </citation>
    <scope>NUCLEOTIDE SEQUENCE [LARGE SCALE GENOMIC DNA]</scope>
</reference>
<keyword evidence="4" id="KW-0812">Transmembrane</keyword>
<feature type="disulfide bond" evidence="13">
    <location>
        <begin position="31"/>
        <end position="49"/>
    </location>
</feature>
<dbReference type="Pfam" id="PF00057">
    <property type="entry name" value="Ldl_recept_a"/>
    <property type="match status" value="2"/>
</dbReference>
<dbReference type="SUPFAM" id="SSF57424">
    <property type="entry name" value="LDL receptor-like module"/>
    <property type="match status" value="2"/>
</dbReference>
<evidence type="ECO:0000256" key="14">
    <source>
        <dbReference type="SAM" id="SignalP"/>
    </source>
</evidence>
<dbReference type="CDD" id="cd00112">
    <property type="entry name" value="LDLa"/>
    <property type="match status" value="2"/>
</dbReference>
<evidence type="ECO:0000256" key="4">
    <source>
        <dbReference type="ARBA" id="ARBA00022692"/>
    </source>
</evidence>
<gene>
    <name evidence="15" type="ORF">AVEN_76827_1</name>
</gene>
<keyword evidence="6" id="KW-0677">Repeat</keyword>
<keyword evidence="16" id="KW-1185">Reference proteome</keyword>
<comment type="subcellular location">
    <subcellularLocation>
        <location evidence="1">Membrane</location>
        <topology evidence="1">Single-pass type I membrane protein</topology>
    </subcellularLocation>
</comment>
<dbReference type="GO" id="GO:0043235">
    <property type="term" value="C:receptor complex"/>
    <property type="evidence" value="ECO:0007669"/>
    <property type="project" value="TreeGrafter"/>
</dbReference>
<dbReference type="PRINTS" id="PR00261">
    <property type="entry name" value="LDLRECEPTOR"/>
</dbReference>
<dbReference type="GO" id="GO:0006898">
    <property type="term" value="P:receptor-mediated endocytosis"/>
    <property type="evidence" value="ECO:0007669"/>
    <property type="project" value="TreeGrafter"/>
</dbReference>
<sequence>MEILVLISLLACAFLCYAEVATQCASAEFKCSNGRCIPIRYLCDRGDDCGDNSDEQVCDAYHCQPLTFQCLNGKCITRRVFCNGGDQCGDNSDERYCSKFRFIAENLSEQLSFVYFSRP</sequence>
<dbReference type="PANTHER" id="PTHR22722:SF15">
    <property type="entry name" value="LOW-DENSITY LIPOPROTEIN RECEPTOR-RELATED"/>
    <property type="match status" value="1"/>
</dbReference>
<evidence type="ECO:0000256" key="8">
    <source>
        <dbReference type="ARBA" id="ARBA00022989"/>
    </source>
</evidence>
<organism evidence="15 16">
    <name type="scientific">Araneus ventricosus</name>
    <name type="common">Orbweaver spider</name>
    <name type="synonym">Epeira ventricosa</name>
    <dbReference type="NCBI Taxonomy" id="182803"/>
    <lineage>
        <taxon>Eukaryota</taxon>
        <taxon>Metazoa</taxon>
        <taxon>Ecdysozoa</taxon>
        <taxon>Arthropoda</taxon>
        <taxon>Chelicerata</taxon>
        <taxon>Arachnida</taxon>
        <taxon>Araneae</taxon>
        <taxon>Araneomorphae</taxon>
        <taxon>Entelegynae</taxon>
        <taxon>Araneoidea</taxon>
        <taxon>Araneidae</taxon>
        <taxon>Araneus</taxon>
    </lineage>
</organism>
<keyword evidence="5 14" id="KW-0732">Signal</keyword>